<feature type="active site" description="Charge relay system" evidence="3">
    <location>
        <position position="355"/>
    </location>
</feature>
<dbReference type="Proteomes" id="UP000032304">
    <property type="component" value="Chromosome 1"/>
</dbReference>
<accession>A0A0D2NBM3</accession>
<dbReference type="GO" id="GO:0016788">
    <property type="term" value="F:hydrolase activity, acting on ester bonds"/>
    <property type="evidence" value="ECO:0007669"/>
    <property type="project" value="InterPro"/>
</dbReference>
<proteinExistence type="inferred from homology"/>
<keyword evidence="2" id="KW-0442">Lipid degradation</keyword>
<dbReference type="KEGG" id="gra:105800064"/>
<dbReference type="AlphaFoldDB" id="A0A0D2NBM3"/>
<dbReference type="Gene3D" id="3.40.50.1820">
    <property type="entry name" value="alpha/beta hydrolase"/>
    <property type="match status" value="1"/>
</dbReference>
<dbReference type="OMA" id="CDENIKH"/>
<dbReference type="InterPro" id="IPR025483">
    <property type="entry name" value="Lipase_euk"/>
</dbReference>
<dbReference type="InterPro" id="IPR029058">
    <property type="entry name" value="AB_hydrolase_fold"/>
</dbReference>
<dbReference type="EMBL" id="CM001740">
    <property type="protein sequence ID" value="KJB10308.1"/>
    <property type="molecule type" value="Genomic_DNA"/>
</dbReference>
<evidence type="ECO:0000256" key="2">
    <source>
        <dbReference type="PIRNR" id="PIRNR000862"/>
    </source>
</evidence>
<feature type="signal peptide" evidence="4">
    <location>
        <begin position="1"/>
        <end position="24"/>
    </location>
</feature>
<keyword evidence="2" id="KW-0443">Lipid metabolism</keyword>
<feature type="active site" description="Charge relay system" evidence="3">
    <location>
        <position position="388"/>
    </location>
</feature>
<dbReference type="eggNOG" id="KOG2624">
    <property type="taxonomic scope" value="Eukaryota"/>
</dbReference>
<dbReference type="Gramene" id="KJB10308">
    <property type="protein sequence ID" value="KJB10308"/>
    <property type="gene ID" value="B456_001G195200"/>
</dbReference>
<dbReference type="GO" id="GO:0016042">
    <property type="term" value="P:lipid catabolic process"/>
    <property type="evidence" value="ECO:0007669"/>
    <property type="project" value="UniProtKB-KW"/>
</dbReference>
<dbReference type="STRING" id="29730.A0A0D2NBM3"/>
<dbReference type="InterPro" id="IPR006693">
    <property type="entry name" value="AB_hydrolase_lipase"/>
</dbReference>
<evidence type="ECO:0000256" key="1">
    <source>
        <dbReference type="ARBA" id="ARBA00010701"/>
    </source>
</evidence>
<dbReference type="OrthoDB" id="9974421at2759"/>
<keyword evidence="4" id="KW-0732">Signal</keyword>
<feature type="chain" id="PRO_5002247633" description="Lipase" evidence="4">
    <location>
        <begin position="25"/>
        <end position="413"/>
    </location>
</feature>
<feature type="domain" description="Partial AB-hydrolase lipase" evidence="5">
    <location>
        <begin position="50"/>
        <end position="108"/>
    </location>
</feature>
<evidence type="ECO:0000259" key="5">
    <source>
        <dbReference type="Pfam" id="PF04083"/>
    </source>
</evidence>
<dbReference type="PIRSF" id="PIRSF000862">
    <property type="entry name" value="Steryl_ester_lip"/>
    <property type="match status" value="1"/>
</dbReference>
<comment type="similarity">
    <text evidence="1 2">Belongs to the AB hydrolase superfamily. Lipase family.</text>
</comment>
<evidence type="ECO:0000256" key="3">
    <source>
        <dbReference type="PIRSR" id="PIRSR000862-1"/>
    </source>
</evidence>
<evidence type="ECO:0000313" key="7">
    <source>
        <dbReference type="Proteomes" id="UP000032304"/>
    </source>
</evidence>
<reference evidence="6 7" key="1">
    <citation type="journal article" date="2012" name="Nature">
        <title>Repeated polyploidization of Gossypium genomes and the evolution of spinnable cotton fibres.</title>
        <authorList>
            <person name="Paterson A.H."/>
            <person name="Wendel J.F."/>
            <person name="Gundlach H."/>
            <person name="Guo H."/>
            <person name="Jenkins J."/>
            <person name="Jin D."/>
            <person name="Llewellyn D."/>
            <person name="Showmaker K.C."/>
            <person name="Shu S."/>
            <person name="Udall J."/>
            <person name="Yoo M.J."/>
            <person name="Byers R."/>
            <person name="Chen W."/>
            <person name="Doron-Faigenboim A."/>
            <person name="Duke M.V."/>
            <person name="Gong L."/>
            <person name="Grimwood J."/>
            <person name="Grover C."/>
            <person name="Grupp K."/>
            <person name="Hu G."/>
            <person name="Lee T.H."/>
            <person name="Li J."/>
            <person name="Lin L."/>
            <person name="Liu T."/>
            <person name="Marler B.S."/>
            <person name="Page J.T."/>
            <person name="Roberts A.W."/>
            <person name="Romanel E."/>
            <person name="Sanders W.S."/>
            <person name="Szadkowski E."/>
            <person name="Tan X."/>
            <person name="Tang H."/>
            <person name="Xu C."/>
            <person name="Wang J."/>
            <person name="Wang Z."/>
            <person name="Zhang D."/>
            <person name="Zhang L."/>
            <person name="Ashrafi H."/>
            <person name="Bedon F."/>
            <person name="Bowers J.E."/>
            <person name="Brubaker C.L."/>
            <person name="Chee P.W."/>
            <person name="Das S."/>
            <person name="Gingle A.R."/>
            <person name="Haigler C.H."/>
            <person name="Harker D."/>
            <person name="Hoffmann L.V."/>
            <person name="Hovav R."/>
            <person name="Jones D.C."/>
            <person name="Lemke C."/>
            <person name="Mansoor S."/>
            <person name="ur Rahman M."/>
            <person name="Rainville L.N."/>
            <person name="Rambani A."/>
            <person name="Reddy U.K."/>
            <person name="Rong J.K."/>
            <person name="Saranga Y."/>
            <person name="Scheffler B.E."/>
            <person name="Scheffler J.A."/>
            <person name="Stelly D.M."/>
            <person name="Triplett B.A."/>
            <person name="Van Deynze A."/>
            <person name="Vaslin M.F."/>
            <person name="Waghmare V.N."/>
            <person name="Walford S.A."/>
            <person name="Wright R.J."/>
            <person name="Zaki E.A."/>
            <person name="Zhang T."/>
            <person name="Dennis E.S."/>
            <person name="Mayer K.F."/>
            <person name="Peterson D.G."/>
            <person name="Rokhsar D.S."/>
            <person name="Wang X."/>
            <person name="Schmutz J."/>
        </authorList>
    </citation>
    <scope>NUCLEOTIDE SEQUENCE [LARGE SCALE GENOMIC DNA]</scope>
</reference>
<name>A0A0D2NBM3_GOSRA</name>
<sequence>MKPLNTISLNYTILLIFCAPNLFCLKAPANGTGEAALAAQSSDRGGTCKSMVESNGYDCEEHWVITKDGYVLNVLRIPLGRFVGCRKARNRPPVLLQHGMLLDARSWMLLPPKRSLPFNLADNGYDVWLVNSRGTEYSDGHTSLNNYDPAYWNWSWDELVAYDLPATFQYVYNQTGQKLHFVGHSQGTLMVMAAMSRDQLLNMLRSAALLCPIAYLRHTTSLLSRFITDNFIAEALHSLGLYKFDLNDLITMRTLKIICRIPSVDCSNMFTPYTGQNCCIKRSKTEIFLDHQPQPTAMKNVIHMCQMVRRGTLTMYDYNDCDENIKHYGQPTPPAYNMTCIPNDLPIFLSYGGADALSDVNDVKLLLDCLKHHDPGKIVVQCIESYAHADYLMAEKAKEDVYDPLIAFLNKLP</sequence>
<keyword evidence="2" id="KW-0378">Hydrolase</keyword>
<dbReference type="Pfam" id="PF04083">
    <property type="entry name" value="Abhydro_lipase"/>
    <property type="match status" value="1"/>
</dbReference>
<evidence type="ECO:0000256" key="4">
    <source>
        <dbReference type="SAM" id="SignalP"/>
    </source>
</evidence>
<dbReference type="FunFam" id="3.40.50.1820:FF:000126">
    <property type="entry name" value="Lipase"/>
    <property type="match status" value="1"/>
</dbReference>
<evidence type="ECO:0000313" key="6">
    <source>
        <dbReference type="EMBL" id="KJB10308.1"/>
    </source>
</evidence>
<keyword evidence="7" id="KW-1185">Reference proteome</keyword>
<organism evidence="6 7">
    <name type="scientific">Gossypium raimondii</name>
    <name type="common">Peruvian cotton</name>
    <name type="synonym">Gossypium klotzschianum subsp. raimondii</name>
    <dbReference type="NCBI Taxonomy" id="29730"/>
    <lineage>
        <taxon>Eukaryota</taxon>
        <taxon>Viridiplantae</taxon>
        <taxon>Streptophyta</taxon>
        <taxon>Embryophyta</taxon>
        <taxon>Tracheophyta</taxon>
        <taxon>Spermatophyta</taxon>
        <taxon>Magnoliopsida</taxon>
        <taxon>eudicotyledons</taxon>
        <taxon>Gunneridae</taxon>
        <taxon>Pentapetalae</taxon>
        <taxon>rosids</taxon>
        <taxon>malvids</taxon>
        <taxon>Malvales</taxon>
        <taxon>Malvaceae</taxon>
        <taxon>Malvoideae</taxon>
        <taxon>Gossypium</taxon>
    </lineage>
</organism>
<protein>
    <recommendedName>
        <fullName evidence="2">Lipase</fullName>
    </recommendedName>
</protein>
<dbReference type="PANTHER" id="PTHR11005">
    <property type="entry name" value="LYSOSOMAL ACID LIPASE-RELATED"/>
    <property type="match status" value="1"/>
</dbReference>
<dbReference type="SUPFAM" id="SSF53474">
    <property type="entry name" value="alpha/beta-Hydrolases"/>
    <property type="match status" value="1"/>
</dbReference>
<feature type="active site" description="Nucleophile" evidence="3">
    <location>
        <position position="185"/>
    </location>
</feature>
<gene>
    <name evidence="6" type="ORF">B456_001G195200</name>
</gene>